<protein>
    <submittedName>
        <fullName evidence="2">Uncharacterized protein</fullName>
    </submittedName>
</protein>
<gene>
    <name evidence="2" type="ORF">DBR06_SOUSAS2910002</name>
</gene>
<feature type="non-terminal residue" evidence="2">
    <location>
        <position position="60"/>
    </location>
</feature>
<sequence length="60" mass="5931">MSQQNAACISSELELLAQGLFPPPSLNCPRAQGEGGLTKASSSGGSPAKAATVLGTMGQI</sequence>
<proteinExistence type="predicted"/>
<evidence type="ECO:0000313" key="2">
    <source>
        <dbReference type="EMBL" id="TEA39963.1"/>
    </source>
</evidence>
<dbReference type="EMBL" id="QWLN02003371">
    <property type="protein sequence ID" value="TEA39963.1"/>
    <property type="molecule type" value="Genomic_DNA"/>
</dbReference>
<keyword evidence="3" id="KW-1185">Reference proteome</keyword>
<organism evidence="2 3">
    <name type="scientific">Sousa chinensis</name>
    <name type="common">Indo-pacific humpbacked dolphin</name>
    <name type="synonym">Steno chinensis</name>
    <dbReference type="NCBI Taxonomy" id="103600"/>
    <lineage>
        <taxon>Eukaryota</taxon>
        <taxon>Metazoa</taxon>
        <taxon>Chordata</taxon>
        <taxon>Craniata</taxon>
        <taxon>Vertebrata</taxon>
        <taxon>Euteleostomi</taxon>
        <taxon>Mammalia</taxon>
        <taxon>Eutheria</taxon>
        <taxon>Laurasiatheria</taxon>
        <taxon>Artiodactyla</taxon>
        <taxon>Whippomorpha</taxon>
        <taxon>Cetacea</taxon>
        <taxon>Odontoceti</taxon>
        <taxon>Delphinidae</taxon>
        <taxon>Sousa</taxon>
    </lineage>
</organism>
<accession>A0A484GWG6</accession>
<evidence type="ECO:0000313" key="3">
    <source>
        <dbReference type="Proteomes" id="UP000295264"/>
    </source>
</evidence>
<feature type="compositionally biased region" description="Low complexity" evidence="1">
    <location>
        <begin position="39"/>
        <end position="50"/>
    </location>
</feature>
<dbReference type="AlphaFoldDB" id="A0A484GWG6"/>
<feature type="region of interest" description="Disordered" evidence="1">
    <location>
        <begin position="30"/>
        <end position="50"/>
    </location>
</feature>
<comment type="caution">
    <text evidence="2">The sequence shown here is derived from an EMBL/GenBank/DDBJ whole genome shotgun (WGS) entry which is preliminary data.</text>
</comment>
<dbReference type="Proteomes" id="UP000295264">
    <property type="component" value="Unassembled WGS sequence"/>
</dbReference>
<evidence type="ECO:0000256" key="1">
    <source>
        <dbReference type="SAM" id="MobiDB-lite"/>
    </source>
</evidence>
<reference evidence="2 3" key="1">
    <citation type="journal article" date="2018" name="Genomics">
        <title>Molecular footprints of inshore aquatic adaptation in Indo-Pacific humpback dolphin (Sousa chinensis).</title>
        <authorList>
            <person name="Ming Y."/>
            <person name="Jian J."/>
            <person name="Yu F."/>
            <person name="Yu X."/>
            <person name="Wang J."/>
            <person name="Liu W."/>
        </authorList>
    </citation>
    <scope>NUCLEOTIDE SEQUENCE [LARGE SCALE GENOMIC DNA]</scope>
    <source>
        <strain evidence="2">MY-2018</strain>
        <tissue evidence="2">Skin</tissue>
    </source>
</reference>
<name>A0A484GWG6_SOUCH</name>